<dbReference type="InterPro" id="IPR035906">
    <property type="entry name" value="MetI-like_sf"/>
</dbReference>
<organism evidence="9 10">
    <name type="scientific">Agromyces cerinus subsp. cerinus</name>
    <dbReference type="NCBI Taxonomy" id="232089"/>
    <lineage>
        <taxon>Bacteria</taxon>
        <taxon>Bacillati</taxon>
        <taxon>Actinomycetota</taxon>
        <taxon>Actinomycetes</taxon>
        <taxon>Micrococcales</taxon>
        <taxon>Microbacteriaceae</taxon>
        <taxon>Agromyces</taxon>
    </lineage>
</organism>
<dbReference type="PANTHER" id="PTHR30193">
    <property type="entry name" value="ABC TRANSPORTER PERMEASE PROTEIN"/>
    <property type="match status" value="1"/>
</dbReference>
<sequence>MTITQRRPGKVGSLAAQRRPGKVGSLAAQRRRSSLIAWIFVSPFVLTFGVFGLIPLVSSLVMSFTDLRARDIRTPLNVDFVGFDNFVTVLTDETFQRALLNTLIFVAIGVPTTLFIALVLAVMLNSVGRRVATFFRVGYYTPVITTIVAVAIVWRIMYQNTGVFNTILGWFGVTGPNWLSDPNTALLAITIMAIWRNIGVSMVIFLAGLQGIPSDVHEAAALDGVNAAQKLFRITIPMMMSTILLNAILVTTGYMQFFDEPFVMTEGGPLDSTTSVALQVYNQFKYGNYSVGAAGAYVLFALIGILAIVQFRFFRQRT</sequence>
<dbReference type="GO" id="GO:0005886">
    <property type="term" value="C:plasma membrane"/>
    <property type="evidence" value="ECO:0007669"/>
    <property type="project" value="UniProtKB-SubCell"/>
</dbReference>
<keyword evidence="3" id="KW-1003">Cell membrane</keyword>
<evidence type="ECO:0000256" key="7">
    <source>
        <dbReference type="RuleBase" id="RU363032"/>
    </source>
</evidence>
<dbReference type="PROSITE" id="PS50928">
    <property type="entry name" value="ABC_TM1"/>
    <property type="match status" value="1"/>
</dbReference>
<dbReference type="Pfam" id="PF00528">
    <property type="entry name" value="BPD_transp_1"/>
    <property type="match status" value="1"/>
</dbReference>
<dbReference type="GO" id="GO:0055085">
    <property type="term" value="P:transmembrane transport"/>
    <property type="evidence" value="ECO:0007669"/>
    <property type="project" value="InterPro"/>
</dbReference>
<name>A0A1N6FZN9_9MICO</name>
<dbReference type="RefSeq" id="WP_234980827.1">
    <property type="nucleotide sequence ID" value="NZ_FSRJ01000003.1"/>
</dbReference>
<feature type="transmembrane region" description="Helical" evidence="7">
    <location>
        <begin position="103"/>
        <end position="125"/>
    </location>
</feature>
<keyword evidence="6 7" id="KW-0472">Membrane</keyword>
<dbReference type="STRING" id="232089.SAMN05443544_2177"/>
<evidence type="ECO:0000256" key="5">
    <source>
        <dbReference type="ARBA" id="ARBA00022989"/>
    </source>
</evidence>
<evidence type="ECO:0000256" key="3">
    <source>
        <dbReference type="ARBA" id="ARBA00022475"/>
    </source>
</evidence>
<reference evidence="10" key="1">
    <citation type="submission" date="2016-11" db="EMBL/GenBank/DDBJ databases">
        <authorList>
            <person name="Varghese N."/>
            <person name="Submissions S."/>
        </authorList>
    </citation>
    <scope>NUCLEOTIDE SEQUENCE [LARGE SCALE GENOMIC DNA]</scope>
    <source>
        <strain evidence="10">DSM 8595</strain>
    </source>
</reference>
<dbReference type="Gene3D" id="1.10.3720.10">
    <property type="entry name" value="MetI-like"/>
    <property type="match status" value="1"/>
</dbReference>
<keyword evidence="4 7" id="KW-0812">Transmembrane</keyword>
<evidence type="ECO:0000313" key="10">
    <source>
        <dbReference type="Proteomes" id="UP000184699"/>
    </source>
</evidence>
<keyword evidence="2 7" id="KW-0813">Transport</keyword>
<dbReference type="SUPFAM" id="SSF161098">
    <property type="entry name" value="MetI-like"/>
    <property type="match status" value="1"/>
</dbReference>
<feature type="transmembrane region" description="Helical" evidence="7">
    <location>
        <begin position="35"/>
        <end position="57"/>
    </location>
</feature>
<dbReference type="InterPro" id="IPR051393">
    <property type="entry name" value="ABC_transporter_permease"/>
</dbReference>
<keyword evidence="5 7" id="KW-1133">Transmembrane helix</keyword>
<dbReference type="Proteomes" id="UP000184699">
    <property type="component" value="Unassembled WGS sequence"/>
</dbReference>
<accession>A0A1N6FZN9</accession>
<dbReference type="PANTHER" id="PTHR30193:SF37">
    <property type="entry name" value="INNER MEMBRANE ABC TRANSPORTER PERMEASE PROTEIN YCJO"/>
    <property type="match status" value="1"/>
</dbReference>
<gene>
    <name evidence="9" type="ORF">SAMN05443544_2177</name>
</gene>
<feature type="transmembrane region" description="Helical" evidence="7">
    <location>
        <begin position="231"/>
        <end position="255"/>
    </location>
</feature>
<evidence type="ECO:0000256" key="1">
    <source>
        <dbReference type="ARBA" id="ARBA00004651"/>
    </source>
</evidence>
<evidence type="ECO:0000259" key="8">
    <source>
        <dbReference type="PROSITE" id="PS50928"/>
    </source>
</evidence>
<dbReference type="AlphaFoldDB" id="A0A1N6FZN9"/>
<comment type="subcellular location">
    <subcellularLocation>
        <location evidence="1 7">Cell membrane</location>
        <topology evidence="1 7">Multi-pass membrane protein</topology>
    </subcellularLocation>
</comment>
<feature type="transmembrane region" description="Helical" evidence="7">
    <location>
        <begin position="137"/>
        <end position="157"/>
    </location>
</feature>
<evidence type="ECO:0000313" key="9">
    <source>
        <dbReference type="EMBL" id="SIO00769.1"/>
    </source>
</evidence>
<dbReference type="InterPro" id="IPR000515">
    <property type="entry name" value="MetI-like"/>
</dbReference>
<evidence type="ECO:0000256" key="6">
    <source>
        <dbReference type="ARBA" id="ARBA00023136"/>
    </source>
</evidence>
<evidence type="ECO:0000256" key="4">
    <source>
        <dbReference type="ARBA" id="ARBA00022692"/>
    </source>
</evidence>
<feature type="transmembrane region" description="Helical" evidence="7">
    <location>
        <begin position="185"/>
        <end position="210"/>
    </location>
</feature>
<dbReference type="CDD" id="cd06261">
    <property type="entry name" value="TM_PBP2"/>
    <property type="match status" value="1"/>
</dbReference>
<evidence type="ECO:0000256" key="2">
    <source>
        <dbReference type="ARBA" id="ARBA00022448"/>
    </source>
</evidence>
<dbReference type="EMBL" id="FSRJ01000003">
    <property type="protein sequence ID" value="SIO00769.1"/>
    <property type="molecule type" value="Genomic_DNA"/>
</dbReference>
<keyword evidence="10" id="KW-1185">Reference proteome</keyword>
<proteinExistence type="inferred from homology"/>
<protein>
    <submittedName>
        <fullName evidence="9">Carbohydrate ABC transporter membrane protein 1, CUT1 family</fullName>
    </submittedName>
</protein>
<comment type="similarity">
    <text evidence="7">Belongs to the binding-protein-dependent transport system permease family.</text>
</comment>
<feature type="transmembrane region" description="Helical" evidence="7">
    <location>
        <begin position="294"/>
        <end position="314"/>
    </location>
</feature>
<feature type="domain" description="ABC transmembrane type-1" evidence="8">
    <location>
        <begin position="99"/>
        <end position="310"/>
    </location>
</feature>